<dbReference type="PANTHER" id="PTHR39964">
    <property type="entry name" value="UPF0292 PROTEIN TK1411"/>
    <property type="match status" value="1"/>
</dbReference>
<comment type="caution">
    <text evidence="2">The sequence shown here is derived from an EMBL/GenBank/DDBJ whole genome shotgun (WGS) entry which is preliminary data.</text>
</comment>
<name>A0A7C5PZR0_AQUAO</name>
<evidence type="ECO:0000259" key="1">
    <source>
        <dbReference type="PROSITE" id="PS50880"/>
    </source>
</evidence>
<sequence>MSFKDLSEWFRKLREVSETYPVLVEGRRDAQALKRFGVRNVITLSGKRFADVVDLLEERAEGVVLLCDLDPKGERISTRIGQLLRSQGFLVFEEFREYLREKGIIHIEDLTEVRYGKNKDP</sequence>
<dbReference type="Gene3D" id="3.40.1360.10">
    <property type="match status" value="1"/>
</dbReference>
<accession>A0A7C5PZR0</accession>
<dbReference type="PANTHER" id="PTHR39964:SF2">
    <property type="entry name" value="UPF0292 PROTEIN MJ1624"/>
    <property type="match status" value="1"/>
</dbReference>
<dbReference type="AlphaFoldDB" id="A0A7C5PZR0"/>
<dbReference type="EMBL" id="DRNB01000189">
    <property type="protein sequence ID" value="HHJ64296.1"/>
    <property type="molecule type" value="Genomic_DNA"/>
</dbReference>
<reference evidence="2" key="1">
    <citation type="journal article" date="2020" name="mSystems">
        <title>Genome- and Community-Level Interaction Insights into Carbon Utilization and Element Cycling Functions of Hydrothermarchaeota in Hydrothermal Sediment.</title>
        <authorList>
            <person name="Zhou Z."/>
            <person name="Liu Y."/>
            <person name="Xu W."/>
            <person name="Pan J."/>
            <person name="Luo Z.H."/>
            <person name="Li M."/>
        </authorList>
    </citation>
    <scope>NUCLEOTIDE SEQUENCE [LARGE SCALE GENOMIC DNA]</scope>
    <source>
        <strain evidence="2">HyVt-501</strain>
    </source>
</reference>
<dbReference type="InterPro" id="IPR006171">
    <property type="entry name" value="TOPRIM_dom"/>
</dbReference>
<dbReference type="SUPFAM" id="SSF110455">
    <property type="entry name" value="Toprim domain"/>
    <property type="match status" value="1"/>
</dbReference>
<gene>
    <name evidence="2" type="ORF">ENJ61_05240</name>
</gene>
<proteinExistence type="predicted"/>
<feature type="domain" description="Toprim" evidence="1">
    <location>
        <begin position="19"/>
        <end position="99"/>
    </location>
</feature>
<dbReference type="PROSITE" id="PS50880">
    <property type="entry name" value="TOPRIM"/>
    <property type="match status" value="1"/>
</dbReference>
<dbReference type="Pfam" id="PF01751">
    <property type="entry name" value="Toprim"/>
    <property type="match status" value="1"/>
</dbReference>
<dbReference type="SMART" id="SM00493">
    <property type="entry name" value="TOPRIM"/>
    <property type="match status" value="1"/>
</dbReference>
<protein>
    <submittedName>
        <fullName evidence="2">Toprim domain-containing protein</fullName>
    </submittedName>
</protein>
<dbReference type="Proteomes" id="UP000885792">
    <property type="component" value="Unassembled WGS sequence"/>
</dbReference>
<organism evidence="2">
    <name type="scientific">Aquifex aeolicus</name>
    <dbReference type="NCBI Taxonomy" id="63363"/>
    <lineage>
        <taxon>Bacteria</taxon>
        <taxon>Pseudomonadati</taxon>
        <taxon>Aquificota</taxon>
        <taxon>Aquificia</taxon>
        <taxon>Aquificales</taxon>
        <taxon>Aquificaceae</taxon>
        <taxon>Aquifex</taxon>
    </lineage>
</organism>
<evidence type="ECO:0000313" key="2">
    <source>
        <dbReference type="EMBL" id="HHJ64296.1"/>
    </source>
</evidence>